<dbReference type="PANTHER" id="PTHR30529">
    <property type="entry name" value="CYTOCHROME B561"/>
    <property type="match status" value="1"/>
</dbReference>
<protein>
    <submittedName>
        <fullName evidence="15">Cytochrome b561</fullName>
    </submittedName>
</protein>
<evidence type="ECO:0000256" key="3">
    <source>
        <dbReference type="ARBA" id="ARBA00022448"/>
    </source>
</evidence>
<feature type="transmembrane region" description="Helical" evidence="13">
    <location>
        <begin position="130"/>
        <end position="151"/>
    </location>
</feature>
<dbReference type="InterPro" id="IPR011577">
    <property type="entry name" value="Cyt_b561_bac/Ni-Hgenase"/>
</dbReference>
<dbReference type="OrthoDB" id="8156287at2"/>
<keyword evidence="9 13" id="KW-1133">Transmembrane helix</keyword>
<keyword evidence="11 13" id="KW-0472">Membrane</keyword>
<dbReference type="Pfam" id="PF01292">
    <property type="entry name" value="Ni_hydr_CYTB"/>
    <property type="match status" value="1"/>
</dbReference>
<evidence type="ECO:0000256" key="7">
    <source>
        <dbReference type="ARBA" id="ARBA00022723"/>
    </source>
</evidence>
<evidence type="ECO:0000256" key="11">
    <source>
        <dbReference type="ARBA" id="ARBA00023136"/>
    </source>
</evidence>
<dbReference type="InterPro" id="IPR016174">
    <property type="entry name" value="Di-haem_cyt_TM"/>
</dbReference>
<evidence type="ECO:0000313" key="16">
    <source>
        <dbReference type="Proteomes" id="UP000253529"/>
    </source>
</evidence>
<feature type="transmembrane region" description="Helical" evidence="13">
    <location>
        <begin position="50"/>
        <end position="71"/>
    </location>
</feature>
<comment type="similarity">
    <text evidence="12">Belongs to the cytochrome b561 family.</text>
</comment>
<comment type="subcellular location">
    <subcellularLocation>
        <location evidence="2">Cell membrane</location>
        <topology evidence="2">Multi-pass membrane protein</topology>
    </subcellularLocation>
</comment>
<evidence type="ECO:0000256" key="6">
    <source>
        <dbReference type="ARBA" id="ARBA00022692"/>
    </source>
</evidence>
<evidence type="ECO:0000259" key="14">
    <source>
        <dbReference type="Pfam" id="PF01292"/>
    </source>
</evidence>
<feature type="domain" description="Cytochrome b561 bacterial/Ni-hydrogenase" evidence="14">
    <location>
        <begin position="8"/>
        <end position="161"/>
    </location>
</feature>
<dbReference type="GO" id="GO:0020037">
    <property type="term" value="F:heme binding"/>
    <property type="evidence" value="ECO:0007669"/>
    <property type="project" value="TreeGrafter"/>
</dbReference>
<proteinExistence type="inferred from homology"/>
<accession>A0A366FLD8</accession>
<dbReference type="RefSeq" id="WP_113888792.1">
    <property type="nucleotide sequence ID" value="NZ_QNRK01000008.1"/>
</dbReference>
<organism evidence="15 16">
    <name type="scientific">Roseiarcus fermentans</name>
    <dbReference type="NCBI Taxonomy" id="1473586"/>
    <lineage>
        <taxon>Bacteria</taxon>
        <taxon>Pseudomonadati</taxon>
        <taxon>Pseudomonadota</taxon>
        <taxon>Alphaproteobacteria</taxon>
        <taxon>Hyphomicrobiales</taxon>
        <taxon>Roseiarcaceae</taxon>
        <taxon>Roseiarcus</taxon>
    </lineage>
</organism>
<dbReference type="PANTHER" id="PTHR30529:SF1">
    <property type="entry name" value="CYTOCHROME B561 HOMOLOG 2"/>
    <property type="match status" value="1"/>
</dbReference>
<evidence type="ECO:0000256" key="9">
    <source>
        <dbReference type="ARBA" id="ARBA00022989"/>
    </source>
</evidence>
<dbReference type="InterPro" id="IPR052168">
    <property type="entry name" value="Cytochrome_b561_oxidase"/>
</dbReference>
<dbReference type="GO" id="GO:0046872">
    <property type="term" value="F:metal ion binding"/>
    <property type="evidence" value="ECO:0007669"/>
    <property type="project" value="UniProtKB-KW"/>
</dbReference>
<evidence type="ECO:0000256" key="4">
    <source>
        <dbReference type="ARBA" id="ARBA00022475"/>
    </source>
</evidence>
<keyword evidence="4" id="KW-1003">Cell membrane</keyword>
<evidence type="ECO:0000256" key="1">
    <source>
        <dbReference type="ARBA" id="ARBA00001970"/>
    </source>
</evidence>
<comment type="caution">
    <text evidence="15">The sequence shown here is derived from an EMBL/GenBank/DDBJ whole genome shotgun (WGS) entry which is preliminary data.</text>
</comment>
<evidence type="ECO:0000256" key="5">
    <source>
        <dbReference type="ARBA" id="ARBA00022617"/>
    </source>
</evidence>
<dbReference type="SUPFAM" id="SSF81342">
    <property type="entry name" value="Transmembrane di-heme cytochromes"/>
    <property type="match status" value="1"/>
</dbReference>
<evidence type="ECO:0000256" key="12">
    <source>
        <dbReference type="ARBA" id="ARBA00037975"/>
    </source>
</evidence>
<keyword evidence="7" id="KW-0479">Metal-binding</keyword>
<dbReference type="Proteomes" id="UP000253529">
    <property type="component" value="Unassembled WGS sequence"/>
</dbReference>
<dbReference type="GO" id="GO:0009055">
    <property type="term" value="F:electron transfer activity"/>
    <property type="evidence" value="ECO:0007669"/>
    <property type="project" value="InterPro"/>
</dbReference>
<keyword evidence="10" id="KW-0408">Iron</keyword>
<feature type="transmembrane region" description="Helical" evidence="13">
    <location>
        <begin position="91"/>
        <end position="118"/>
    </location>
</feature>
<dbReference type="GO" id="GO:0005886">
    <property type="term" value="C:plasma membrane"/>
    <property type="evidence" value="ECO:0007669"/>
    <property type="project" value="UniProtKB-SubCell"/>
</dbReference>
<feature type="transmembrane region" description="Helical" evidence="13">
    <location>
        <begin position="12"/>
        <end position="30"/>
    </location>
</feature>
<dbReference type="AlphaFoldDB" id="A0A366FLD8"/>
<evidence type="ECO:0000256" key="13">
    <source>
        <dbReference type="SAM" id="Phobius"/>
    </source>
</evidence>
<comment type="cofactor">
    <cofactor evidence="1">
        <name>heme b</name>
        <dbReference type="ChEBI" id="CHEBI:60344"/>
    </cofactor>
</comment>
<sequence length="164" mass="18133">MTAVSSGYSFRQIALHWLVFVLVAYQWFTGDRMTDLFRAAHGGPPAAVNPGWATIHVVVGAAVLLLMVWRLGIRRSRGAPPQPEQHPALQWLASAVHVGLYLDLIGGALAGLVAWFWLPGVAGLHHLMMRPVLLVLVALHLVGALWHRFVVKDDIMTRMIRPAR</sequence>
<keyword evidence="8" id="KW-0249">Electron transport</keyword>
<dbReference type="GO" id="GO:0022904">
    <property type="term" value="P:respiratory electron transport chain"/>
    <property type="evidence" value="ECO:0007669"/>
    <property type="project" value="InterPro"/>
</dbReference>
<evidence type="ECO:0000256" key="2">
    <source>
        <dbReference type="ARBA" id="ARBA00004651"/>
    </source>
</evidence>
<evidence type="ECO:0000256" key="10">
    <source>
        <dbReference type="ARBA" id="ARBA00023004"/>
    </source>
</evidence>
<keyword evidence="6 13" id="KW-0812">Transmembrane</keyword>
<gene>
    <name evidence="15" type="ORF">DFR50_10838</name>
</gene>
<name>A0A366FLD8_9HYPH</name>
<keyword evidence="5" id="KW-0349">Heme</keyword>
<keyword evidence="16" id="KW-1185">Reference proteome</keyword>
<reference evidence="15 16" key="1">
    <citation type="submission" date="2018-06" db="EMBL/GenBank/DDBJ databases">
        <title>Genomic Encyclopedia of Type Strains, Phase IV (KMG-IV): sequencing the most valuable type-strain genomes for metagenomic binning, comparative biology and taxonomic classification.</title>
        <authorList>
            <person name="Goeker M."/>
        </authorList>
    </citation>
    <scope>NUCLEOTIDE SEQUENCE [LARGE SCALE GENOMIC DNA]</scope>
    <source>
        <strain evidence="15 16">DSM 24875</strain>
    </source>
</reference>
<dbReference type="EMBL" id="QNRK01000008">
    <property type="protein sequence ID" value="RBP15482.1"/>
    <property type="molecule type" value="Genomic_DNA"/>
</dbReference>
<evidence type="ECO:0000256" key="8">
    <source>
        <dbReference type="ARBA" id="ARBA00022982"/>
    </source>
</evidence>
<evidence type="ECO:0000313" key="15">
    <source>
        <dbReference type="EMBL" id="RBP15482.1"/>
    </source>
</evidence>
<keyword evidence="3" id="KW-0813">Transport</keyword>